<dbReference type="AlphaFoldDB" id="A0AAV4QVD2"/>
<accession>A0AAV4QVD2</accession>
<evidence type="ECO:0000256" key="1">
    <source>
        <dbReference type="SAM" id="MobiDB-lite"/>
    </source>
</evidence>
<evidence type="ECO:0000313" key="2">
    <source>
        <dbReference type="EMBL" id="GIY13603.1"/>
    </source>
</evidence>
<keyword evidence="3" id="KW-1185">Reference proteome</keyword>
<comment type="caution">
    <text evidence="2">The sequence shown here is derived from an EMBL/GenBank/DDBJ whole genome shotgun (WGS) entry which is preliminary data.</text>
</comment>
<gene>
    <name evidence="2" type="ORF">CDAR_567351</name>
</gene>
<feature type="region of interest" description="Disordered" evidence="1">
    <location>
        <begin position="168"/>
        <end position="206"/>
    </location>
</feature>
<reference evidence="2 3" key="1">
    <citation type="submission" date="2021-06" db="EMBL/GenBank/DDBJ databases">
        <title>Caerostris darwini draft genome.</title>
        <authorList>
            <person name="Kono N."/>
            <person name="Arakawa K."/>
        </authorList>
    </citation>
    <scope>NUCLEOTIDE SEQUENCE [LARGE SCALE GENOMIC DNA]</scope>
</reference>
<proteinExistence type="predicted"/>
<dbReference type="EMBL" id="BPLQ01005263">
    <property type="protein sequence ID" value="GIY13603.1"/>
    <property type="molecule type" value="Genomic_DNA"/>
</dbReference>
<evidence type="ECO:0008006" key="4">
    <source>
        <dbReference type="Google" id="ProtNLM"/>
    </source>
</evidence>
<protein>
    <recommendedName>
        <fullName evidence="4">C2H2-type domain-containing protein</fullName>
    </recommendedName>
</protein>
<dbReference type="Proteomes" id="UP001054837">
    <property type="component" value="Unassembled WGS sequence"/>
</dbReference>
<name>A0AAV4QVD2_9ARAC</name>
<evidence type="ECO:0000313" key="3">
    <source>
        <dbReference type="Proteomes" id="UP001054837"/>
    </source>
</evidence>
<organism evidence="2 3">
    <name type="scientific">Caerostris darwini</name>
    <dbReference type="NCBI Taxonomy" id="1538125"/>
    <lineage>
        <taxon>Eukaryota</taxon>
        <taxon>Metazoa</taxon>
        <taxon>Ecdysozoa</taxon>
        <taxon>Arthropoda</taxon>
        <taxon>Chelicerata</taxon>
        <taxon>Arachnida</taxon>
        <taxon>Araneae</taxon>
        <taxon>Araneomorphae</taxon>
        <taxon>Entelegynae</taxon>
        <taxon>Araneoidea</taxon>
        <taxon>Araneidae</taxon>
        <taxon>Caerostris</taxon>
    </lineage>
</organism>
<sequence length="206" mass="22578">MHTALKNLHVMDIGGLSDETIIDIFTEGEMLPKKDPAPMCPKCEGQTKGSTDNSRTLGWVWREVAEVCASHHNKILGGPDVPVLLILMNCPWYTLQTLIQIEDCEDVVPQPAPSCDLSPIHPIGNVEMVLFPSDVECRRHFSSVSGLELHIKDHHGIDIHGNEELVKSSPSSSKVYSSLPSELTQLGPCSRPPKRAPFASIQPAKS</sequence>
<feature type="compositionally biased region" description="Low complexity" evidence="1">
    <location>
        <begin position="168"/>
        <end position="181"/>
    </location>
</feature>